<name>A0ABQ4I1V8_9ACTN</name>
<evidence type="ECO:0000259" key="2">
    <source>
        <dbReference type="Pfam" id="PF13243"/>
    </source>
</evidence>
<dbReference type="EMBL" id="BOOZ01000038">
    <property type="protein sequence ID" value="GIJ11766.1"/>
    <property type="molecule type" value="Genomic_DNA"/>
</dbReference>
<sequence>MTAPTVTTSATATAAVDDATGELVAQLEREPPGQVSTSVYETGRLVADAPWLTGHARRLGYLLGQQGADGAWGGAGGYALVPTASAVEALLADLVRFDPADSGGHLRTDPADSGDRARADQAEPRGLTRADLAVAAIRGLIALARRIDAEQSMPDTPAADLIVPALAARIDTHLARLHDLDDPLVTGAPRALPPVDRRRLDAVGALLVTDRQVPDKLWHAYEVLGPAAANRPEVRPVAGAVGASPAATAAWLGHRPAADRAARTYLHDVVARHGGPVPCCTPITAFERSWTLATLARVGLPVRPSPGLVAELADALGPTGAATGPGLPADADTTSVVLYALARLGRPVEPVSLAHYDLGSHFCTWRGEDGHSVTTNAHVLEALGWHARHTRDGTGRYAARVAALADWLSDRQQRDGHWVDRWHASPYYATCCVVLALAGYAPPGTVSGAVDRAVDWVLATQRADGGWGRWGSTAEETAYAVQILLATGQRSRPDVPPAVRRALPHLSTDGNDHPPLWHDKDLYAPLLIVRAAVLAARRLAVEVAGPPSEGVPVAGDPGRPGHDHEA</sequence>
<dbReference type="Pfam" id="PF13243">
    <property type="entry name" value="SQHop_cyclase_C"/>
    <property type="match status" value="1"/>
</dbReference>
<evidence type="ECO:0000313" key="4">
    <source>
        <dbReference type="Proteomes" id="UP000647017"/>
    </source>
</evidence>
<dbReference type="RefSeq" id="WP_204012398.1">
    <property type="nucleotide sequence ID" value="NZ_BOOZ01000038.1"/>
</dbReference>
<dbReference type="Proteomes" id="UP000647017">
    <property type="component" value="Unassembled WGS sequence"/>
</dbReference>
<protein>
    <recommendedName>
        <fullName evidence="2">Squalene cyclase C-terminal domain-containing protein</fullName>
    </recommendedName>
</protein>
<feature type="domain" description="Squalene cyclase C-terminal" evidence="2">
    <location>
        <begin position="373"/>
        <end position="480"/>
    </location>
</feature>
<dbReference type="PANTHER" id="PTHR31739:SF25">
    <property type="entry name" value="(E,E)-GERANYLLINALOOL SYNTHASE"/>
    <property type="match status" value="1"/>
</dbReference>
<accession>A0ABQ4I1V8</accession>
<dbReference type="SUPFAM" id="SSF48239">
    <property type="entry name" value="Terpenoid cyclases/Protein prenyltransferases"/>
    <property type="match status" value="1"/>
</dbReference>
<dbReference type="InterPro" id="IPR008930">
    <property type="entry name" value="Terpenoid_cyclase/PrenylTrfase"/>
</dbReference>
<dbReference type="Gene3D" id="1.50.10.160">
    <property type="match status" value="1"/>
</dbReference>
<dbReference type="Gene3D" id="1.50.10.20">
    <property type="match status" value="1"/>
</dbReference>
<dbReference type="InterPro" id="IPR032696">
    <property type="entry name" value="SQ_cyclase_C"/>
</dbReference>
<dbReference type="InterPro" id="IPR050148">
    <property type="entry name" value="Terpene_synthase-like"/>
</dbReference>
<keyword evidence="4" id="KW-1185">Reference proteome</keyword>
<reference evidence="3 4" key="1">
    <citation type="submission" date="2021-01" db="EMBL/GenBank/DDBJ databases">
        <title>Whole genome shotgun sequence of Verrucosispora andamanensis NBRC 109075.</title>
        <authorList>
            <person name="Komaki H."/>
            <person name="Tamura T."/>
        </authorList>
    </citation>
    <scope>NUCLEOTIDE SEQUENCE [LARGE SCALE GENOMIC DNA]</scope>
    <source>
        <strain evidence="3 4">NBRC 109075</strain>
    </source>
</reference>
<comment type="caution">
    <text evidence="3">The sequence shown here is derived from an EMBL/GenBank/DDBJ whole genome shotgun (WGS) entry which is preliminary data.</text>
</comment>
<dbReference type="PANTHER" id="PTHR31739">
    <property type="entry name" value="ENT-COPALYL DIPHOSPHATE SYNTHASE, CHLOROPLASTIC"/>
    <property type="match status" value="1"/>
</dbReference>
<evidence type="ECO:0000313" key="3">
    <source>
        <dbReference type="EMBL" id="GIJ11766.1"/>
    </source>
</evidence>
<feature type="region of interest" description="Disordered" evidence="1">
    <location>
        <begin position="546"/>
        <end position="566"/>
    </location>
</feature>
<organism evidence="3 4">
    <name type="scientific">Micromonospora andamanensis</name>
    <dbReference type="NCBI Taxonomy" id="1287068"/>
    <lineage>
        <taxon>Bacteria</taxon>
        <taxon>Bacillati</taxon>
        <taxon>Actinomycetota</taxon>
        <taxon>Actinomycetes</taxon>
        <taxon>Micromonosporales</taxon>
        <taxon>Micromonosporaceae</taxon>
        <taxon>Micromonospora</taxon>
    </lineage>
</organism>
<gene>
    <name evidence="3" type="ORF">Van01_49800</name>
</gene>
<feature type="region of interest" description="Disordered" evidence="1">
    <location>
        <begin position="101"/>
        <end position="125"/>
    </location>
</feature>
<proteinExistence type="predicted"/>
<evidence type="ECO:0000256" key="1">
    <source>
        <dbReference type="SAM" id="MobiDB-lite"/>
    </source>
</evidence>